<reference evidence="3" key="1">
    <citation type="submission" date="2015-01" db="EMBL/GenBank/DDBJ databases">
        <authorList>
            <person name="Aksoy S."/>
            <person name="Warren W."/>
            <person name="Wilson R.K."/>
        </authorList>
    </citation>
    <scope>NUCLEOTIDE SEQUENCE [LARGE SCALE GENOMIC DNA]</scope>
    <source>
        <strain evidence="3">IAEA</strain>
    </source>
</reference>
<feature type="region of interest" description="Disordered" evidence="1">
    <location>
        <begin position="1"/>
        <end position="38"/>
    </location>
</feature>
<dbReference type="AlphaFoldDB" id="A0A1B0B8T5"/>
<sequence length="137" mass="15269">MEQDDNILAKKSVQSLSNEPESSNANNANNANNAKGEFATASSSSASLLLSQGMLQMYEPPLAKAKGQLKELIYCICSGKQNKIYIDLSAEKFKLDNAEVIKLQEMKRAINIQTGKQKELQRKLQRQQHEESLIAKK</sequence>
<evidence type="ECO:0000313" key="2">
    <source>
        <dbReference type="EnsemblMetazoa" id="GPPI022497-PA"/>
    </source>
</evidence>
<dbReference type="VEuPathDB" id="VectorBase:GPPI022497"/>
<protein>
    <submittedName>
        <fullName evidence="2">Uncharacterized protein</fullName>
    </submittedName>
</protein>
<dbReference type="Proteomes" id="UP000092460">
    <property type="component" value="Unassembled WGS sequence"/>
</dbReference>
<reference evidence="2" key="2">
    <citation type="submission" date="2020-05" db="UniProtKB">
        <authorList>
            <consortium name="EnsemblMetazoa"/>
        </authorList>
    </citation>
    <scope>IDENTIFICATION</scope>
    <source>
        <strain evidence="2">IAEA</strain>
    </source>
</reference>
<feature type="compositionally biased region" description="Low complexity" evidence="1">
    <location>
        <begin position="24"/>
        <end position="34"/>
    </location>
</feature>
<dbReference type="STRING" id="67801.A0A1B0B8T5"/>
<evidence type="ECO:0000256" key="1">
    <source>
        <dbReference type="SAM" id="MobiDB-lite"/>
    </source>
</evidence>
<evidence type="ECO:0000313" key="3">
    <source>
        <dbReference type="Proteomes" id="UP000092460"/>
    </source>
</evidence>
<dbReference type="EMBL" id="JXJN01010055">
    <property type="status" value="NOT_ANNOTATED_CDS"/>
    <property type="molecule type" value="Genomic_DNA"/>
</dbReference>
<name>A0A1B0B8T5_9MUSC</name>
<feature type="region of interest" description="Disordered" evidence="1">
    <location>
        <begin position="116"/>
        <end position="137"/>
    </location>
</feature>
<dbReference type="EnsemblMetazoa" id="GPPI022497-RA">
    <property type="protein sequence ID" value="GPPI022497-PA"/>
    <property type="gene ID" value="GPPI022497"/>
</dbReference>
<feature type="compositionally biased region" description="Polar residues" evidence="1">
    <location>
        <begin position="12"/>
        <end position="23"/>
    </location>
</feature>
<proteinExistence type="predicted"/>
<accession>A0A1B0B8T5</accession>
<organism evidence="2 3">
    <name type="scientific">Glossina palpalis gambiensis</name>
    <dbReference type="NCBI Taxonomy" id="67801"/>
    <lineage>
        <taxon>Eukaryota</taxon>
        <taxon>Metazoa</taxon>
        <taxon>Ecdysozoa</taxon>
        <taxon>Arthropoda</taxon>
        <taxon>Hexapoda</taxon>
        <taxon>Insecta</taxon>
        <taxon>Pterygota</taxon>
        <taxon>Neoptera</taxon>
        <taxon>Endopterygota</taxon>
        <taxon>Diptera</taxon>
        <taxon>Brachycera</taxon>
        <taxon>Muscomorpha</taxon>
        <taxon>Hippoboscoidea</taxon>
        <taxon>Glossinidae</taxon>
        <taxon>Glossina</taxon>
    </lineage>
</organism>
<keyword evidence="3" id="KW-1185">Reference proteome</keyword>